<evidence type="ECO:0000256" key="7">
    <source>
        <dbReference type="ARBA" id="ARBA00022840"/>
    </source>
</evidence>
<evidence type="ECO:0000256" key="5">
    <source>
        <dbReference type="ARBA" id="ARBA00022741"/>
    </source>
</evidence>
<dbReference type="PROSITE" id="PS00108">
    <property type="entry name" value="PROTEIN_KINASE_ST"/>
    <property type="match status" value="1"/>
</dbReference>
<evidence type="ECO:0000256" key="2">
    <source>
        <dbReference type="ARBA" id="ARBA00012513"/>
    </source>
</evidence>
<dbReference type="InterPro" id="IPR004041">
    <property type="entry name" value="NAF_dom"/>
</dbReference>
<evidence type="ECO:0000259" key="14">
    <source>
        <dbReference type="PROSITE" id="PS50816"/>
    </source>
</evidence>
<dbReference type="InterPro" id="IPR017441">
    <property type="entry name" value="Protein_kinase_ATP_BS"/>
</dbReference>
<evidence type="ECO:0000313" key="15">
    <source>
        <dbReference type="EMBL" id="KAG8463954.1"/>
    </source>
</evidence>
<evidence type="ECO:0000259" key="13">
    <source>
        <dbReference type="PROSITE" id="PS50011"/>
    </source>
</evidence>
<dbReference type="AlphaFoldDB" id="A0A8J5XNT3"/>
<dbReference type="PROSITE" id="PS50816">
    <property type="entry name" value="NAF"/>
    <property type="match status" value="1"/>
</dbReference>
<protein>
    <recommendedName>
        <fullName evidence="2">non-specific serine/threonine protein kinase</fullName>
        <ecNumber evidence="2">2.7.11.1</ecNumber>
    </recommendedName>
</protein>
<evidence type="ECO:0000256" key="6">
    <source>
        <dbReference type="ARBA" id="ARBA00022777"/>
    </source>
</evidence>
<keyword evidence="6" id="KW-0418">Kinase</keyword>
<feature type="domain" description="Protein kinase" evidence="13">
    <location>
        <begin position="8"/>
        <end position="263"/>
    </location>
</feature>
<evidence type="ECO:0000256" key="1">
    <source>
        <dbReference type="ARBA" id="ARBA00006234"/>
    </source>
</evidence>
<comment type="caution">
    <text evidence="15">The sequence shown here is derived from an EMBL/GenBank/DDBJ whole genome shotgun (WGS) entry which is preliminary data.</text>
</comment>
<dbReference type="PANTHER" id="PTHR43895:SF32">
    <property type="entry name" value="SERINE_THREONINE-PROTEIN KINASE CHK1"/>
    <property type="match status" value="1"/>
</dbReference>
<dbReference type="Gene3D" id="1.10.510.10">
    <property type="entry name" value="Transferase(Phosphotransferase) domain 1"/>
    <property type="match status" value="1"/>
</dbReference>
<feature type="region of interest" description="Disordered" evidence="12">
    <location>
        <begin position="432"/>
        <end position="452"/>
    </location>
</feature>
<dbReference type="EMBL" id="JAGTXO010000014">
    <property type="protein sequence ID" value="KAG8463954.1"/>
    <property type="molecule type" value="Genomic_DNA"/>
</dbReference>
<evidence type="ECO:0000256" key="3">
    <source>
        <dbReference type="ARBA" id="ARBA00022527"/>
    </source>
</evidence>
<dbReference type="Pfam" id="PF03822">
    <property type="entry name" value="NAF"/>
    <property type="match status" value="1"/>
</dbReference>
<evidence type="ECO:0000256" key="9">
    <source>
        <dbReference type="ARBA" id="ARBA00048679"/>
    </source>
</evidence>
<dbReference type="Proteomes" id="UP000751190">
    <property type="component" value="Unassembled WGS sequence"/>
</dbReference>
<keyword evidence="3 11" id="KW-0723">Serine/threonine-protein kinase</keyword>
<accession>A0A8J5XNT3</accession>
<dbReference type="EC" id="2.7.11.1" evidence="2"/>
<evidence type="ECO:0000256" key="11">
    <source>
        <dbReference type="RuleBase" id="RU000304"/>
    </source>
</evidence>
<organism evidence="15 16">
    <name type="scientific">Diacronema lutheri</name>
    <name type="common">Unicellular marine alga</name>
    <name type="synonym">Monochrysis lutheri</name>
    <dbReference type="NCBI Taxonomy" id="2081491"/>
    <lineage>
        <taxon>Eukaryota</taxon>
        <taxon>Haptista</taxon>
        <taxon>Haptophyta</taxon>
        <taxon>Pavlovophyceae</taxon>
        <taxon>Pavlovales</taxon>
        <taxon>Pavlovaceae</taxon>
        <taxon>Diacronema</taxon>
    </lineage>
</organism>
<gene>
    <name evidence="15" type="ORF">KFE25_000122</name>
</gene>
<comment type="catalytic activity">
    <reaction evidence="8">
        <text>L-threonyl-[protein] + ATP = O-phospho-L-threonyl-[protein] + ADP + H(+)</text>
        <dbReference type="Rhea" id="RHEA:46608"/>
        <dbReference type="Rhea" id="RHEA-COMP:11060"/>
        <dbReference type="Rhea" id="RHEA-COMP:11605"/>
        <dbReference type="ChEBI" id="CHEBI:15378"/>
        <dbReference type="ChEBI" id="CHEBI:30013"/>
        <dbReference type="ChEBI" id="CHEBI:30616"/>
        <dbReference type="ChEBI" id="CHEBI:61977"/>
        <dbReference type="ChEBI" id="CHEBI:456216"/>
        <dbReference type="EC" id="2.7.11.1"/>
    </reaction>
</comment>
<reference evidence="15" key="1">
    <citation type="submission" date="2021-05" db="EMBL/GenBank/DDBJ databases">
        <title>The genome of the haptophyte Pavlova lutheri (Diacronema luteri, Pavlovales) - a model for lipid biosynthesis in eukaryotic algae.</title>
        <authorList>
            <person name="Hulatt C.J."/>
            <person name="Posewitz M.C."/>
        </authorList>
    </citation>
    <scope>NUCLEOTIDE SEQUENCE</scope>
    <source>
        <strain evidence="15">NIVA-4/92</strain>
    </source>
</reference>
<dbReference type="OrthoDB" id="193931at2759"/>
<keyword evidence="7 10" id="KW-0067">ATP-binding</keyword>
<keyword evidence="4" id="KW-0808">Transferase</keyword>
<dbReference type="SMART" id="SM00220">
    <property type="entry name" value="S_TKc"/>
    <property type="match status" value="1"/>
</dbReference>
<sequence>MVKRVGKYEIGRTLGEGTFGKVKQAINVETGEKVAIKILDKEKIQQQAMGDQIKKEINVMKMVKHRHVVNLNEVLASKTKIFIVLELVTGGELFDKIVAAGRFDESTARKYFRQLISGVDYCHRQQVCHRDLKPENLLLDEFELLKISDFGLSALYGTDQDSTLLKTTCGTPNYVAPEVLADNGYSGFAADIWSCGVILYVLLAGFLPFDEPAMSVLFRKIMKGDFTYPMWFSKPAKELLGMIMRTDPKQRATIAQIKESAWYREGGFTEDELRNEAGTSLDPVIDDVEFGEAKDEGEDVDPNHLNPQKINAFELITMLGGLDLTLMFDKDEHAQTKLTRFAAKLPAATLTAEMTRVLDEMGLKYEKATQFKLKISFQADHGPATATAQVFVMAPGLHMVDFRRGQSDFFAFFKLFNSIKERLLHVINSDEFSPPHSPAAVPRSGEEQSAAL</sequence>
<evidence type="ECO:0000256" key="4">
    <source>
        <dbReference type="ARBA" id="ARBA00022679"/>
    </source>
</evidence>
<dbReference type="InterPro" id="IPR018451">
    <property type="entry name" value="NAF/FISL_domain"/>
</dbReference>
<dbReference type="PROSITE" id="PS50011">
    <property type="entry name" value="PROTEIN_KINASE_DOM"/>
    <property type="match status" value="1"/>
</dbReference>
<dbReference type="PANTHER" id="PTHR43895">
    <property type="entry name" value="CALCIUM/CALMODULIN-DEPENDENT PROTEIN KINASE KINASE-RELATED"/>
    <property type="match status" value="1"/>
</dbReference>
<dbReference type="InterPro" id="IPR008271">
    <property type="entry name" value="Ser/Thr_kinase_AS"/>
</dbReference>
<evidence type="ECO:0000256" key="12">
    <source>
        <dbReference type="SAM" id="MobiDB-lite"/>
    </source>
</evidence>
<dbReference type="GO" id="GO:0007165">
    <property type="term" value="P:signal transduction"/>
    <property type="evidence" value="ECO:0007669"/>
    <property type="project" value="InterPro"/>
</dbReference>
<feature type="domain" description="NAF" evidence="14">
    <location>
        <begin position="305"/>
        <end position="329"/>
    </location>
</feature>
<dbReference type="Pfam" id="PF00069">
    <property type="entry name" value="Pkinase"/>
    <property type="match status" value="1"/>
</dbReference>
<keyword evidence="5 10" id="KW-0547">Nucleotide-binding</keyword>
<keyword evidence="16" id="KW-1185">Reference proteome</keyword>
<evidence type="ECO:0000256" key="10">
    <source>
        <dbReference type="PROSITE-ProRule" id="PRU10141"/>
    </source>
</evidence>
<dbReference type="OMA" id="NEKGDAN"/>
<dbReference type="Gene3D" id="3.30.310.80">
    <property type="entry name" value="Kinase associated domain 1, KA1"/>
    <property type="match status" value="1"/>
</dbReference>
<dbReference type="FunFam" id="3.30.200.20:FF:000096">
    <property type="entry name" value="Non-specific serine/threonine protein kinase"/>
    <property type="match status" value="1"/>
</dbReference>
<name>A0A8J5XNT3_DIALT</name>
<comment type="catalytic activity">
    <reaction evidence="9">
        <text>L-seryl-[protein] + ATP = O-phospho-L-seryl-[protein] + ADP + H(+)</text>
        <dbReference type="Rhea" id="RHEA:17989"/>
        <dbReference type="Rhea" id="RHEA-COMP:9863"/>
        <dbReference type="Rhea" id="RHEA-COMP:11604"/>
        <dbReference type="ChEBI" id="CHEBI:15378"/>
        <dbReference type="ChEBI" id="CHEBI:29999"/>
        <dbReference type="ChEBI" id="CHEBI:30616"/>
        <dbReference type="ChEBI" id="CHEBI:83421"/>
        <dbReference type="ChEBI" id="CHEBI:456216"/>
        <dbReference type="EC" id="2.7.11.1"/>
    </reaction>
</comment>
<dbReference type="InterPro" id="IPR000719">
    <property type="entry name" value="Prot_kinase_dom"/>
</dbReference>
<dbReference type="FunFam" id="1.10.510.10:FF:000279">
    <property type="entry name" value="Non-specific serine/threonine protein kinase"/>
    <property type="match status" value="1"/>
</dbReference>
<dbReference type="SUPFAM" id="SSF56112">
    <property type="entry name" value="Protein kinase-like (PK-like)"/>
    <property type="match status" value="1"/>
</dbReference>
<feature type="binding site" evidence="10">
    <location>
        <position position="37"/>
    </location>
    <ligand>
        <name>ATP</name>
        <dbReference type="ChEBI" id="CHEBI:30616"/>
    </ligand>
</feature>
<dbReference type="GO" id="GO:0004674">
    <property type="term" value="F:protein serine/threonine kinase activity"/>
    <property type="evidence" value="ECO:0007669"/>
    <property type="project" value="UniProtKB-KW"/>
</dbReference>
<evidence type="ECO:0000313" key="16">
    <source>
        <dbReference type="Proteomes" id="UP000751190"/>
    </source>
</evidence>
<proteinExistence type="inferred from homology"/>
<dbReference type="PROSITE" id="PS00107">
    <property type="entry name" value="PROTEIN_KINASE_ATP"/>
    <property type="match status" value="1"/>
</dbReference>
<dbReference type="GO" id="GO:0005524">
    <property type="term" value="F:ATP binding"/>
    <property type="evidence" value="ECO:0007669"/>
    <property type="project" value="UniProtKB-UniRule"/>
</dbReference>
<evidence type="ECO:0000256" key="8">
    <source>
        <dbReference type="ARBA" id="ARBA00047899"/>
    </source>
</evidence>
<dbReference type="InterPro" id="IPR011009">
    <property type="entry name" value="Kinase-like_dom_sf"/>
</dbReference>
<comment type="similarity">
    <text evidence="1">Belongs to the protein kinase superfamily. CAMK Ser/Thr protein kinase family. SNF1 subfamily.</text>
</comment>